<keyword evidence="6" id="KW-1185">Reference proteome</keyword>
<evidence type="ECO:0000256" key="2">
    <source>
        <dbReference type="SAM" id="MobiDB-lite"/>
    </source>
</evidence>
<keyword evidence="3" id="KW-0812">Transmembrane</keyword>
<dbReference type="OrthoDB" id="6145202at2759"/>
<feature type="transmembrane region" description="Helical" evidence="3">
    <location>
        <begin position="383"/>
        <end position="403"/>
    </location>
</feature>
<feature type="transmembrane region" description="Helical" evidence="3">
    <location>
        <begin position="445"/>
        <end position="463"/>
    </location>
</feature>
<evidence type="ECO:0000256" key="3">
    <source>
        <dbReference type="SAM" id="Phobius"/>
    </source>
</evidence>
<organism evidence="5 6">
    <name type="scientific">Magallana gigas</name>
    <name type="common">Pacific oyster</name>
    <name type="synonym">Crassostrea gigas</name>
    <dbReference type="NCBI Taxonomy" id="29159"/>
    <lineage>
        <taxon>Eukaryota</taxon>
        <taxon>Metazoa</taxon>
        <taxon>Spiralia</taxon>
        <taxon>Lophotrochozoa</taxon>
        <taxon>Mollusca</taxon>
        <taxon>Bivalvia</taxon>
        <taxon>Autobranchia</taxon>
        <taxon>Pteriomorphia</taxon>
        <taxon>Ostreida</taxon>
        <taxon>Ostreoidea</taxon>
        <taxon>Ostreidae</taxon>
        <taxon>Magallana</taxon>
    </lineage>
</organism>
<evidence type="ECO:0000256" key="1">
    <source>
        <dbReference type="ARBA" id="ARBA00004141"/>
    </source>
</evidence>
<dbReference type="OMA" id="IFACVIN"/>
<dbReference type="EnsemblMetazoa" id="G15240.1">
    <property type="protein sequence ID" value="G15240.1:cds"/>
    <property type="gene ID" value="G15240"/>
</dbReference>
<feature type="transmembrane region" description="Helical" evidence="3">
    <location>
        <begin position="534"/>
        <end position="555"/>
    </location>
</feature>
<feature type="transmembrane region" description="Helical" evidence="3">
    <location>
        <begin position="469"/>
        <end position="486"/>
    </location>
</feature>
<evidence type="ECO:0000259" key="4">
    <source>
        <dbReference type="PROSITE" id="PS50850"/>
    </source>
</evidence>
<dbReference type="InterPro" id="IPR036259">
    <property type="entry name" value="MFS_trans_sf"/>
</dbReference>
<dbReference type="AlphaFoldDB" id="A0A8W8IQM3"/>
<sequence length="582" mass="65185">MSERKQQQQSKKKPPQPIDEGWSWLILAAAVLVTFLWGGVVRAFGVLFVELRTEFGLSTSLLSLVVALHTALFTIGGLFALTYGVRYLTGRQCVFIGAILAVLSFVFSSLAKNGLILFVSYGFLLGLSFSFAIGPSTLLVSLYFKEKRNLTTWCLQMSPSIGAMLSAPLLRGLIDRYLLKGCLLIMAAILSHFLLASVLMRPPELYKKWQRLKKKIEKNRMKTTLLGKDGFPVEPFRARSPTSDSTFSPLARQAMLQRMKSRNDDEEDNPTSVQSDKSKKKLIEPEQKKTENIEERGHDTNPTKRHTENWRQRAMYASYDFGISASFLEQRYNSSRRRTDSDKSNKSDKSNNSFLSENALVKGCLDVTLKKCFKTSVLCNPSFVLFCVGFTLGIPTAISVLFLPDVGIDNHLDNTQSASLVSVYMIGEIMGQITAVFLSYRRIDNFIILITSLIVTGIIYNLLRIFFNLSLLILFSIVIGICSGTFQSLHANIIRRCVRPEEVSSGMCLLHFAQGLSWTVVIAITGFLRDLTGSYNMSFTILGSLGVASSIFIAASRLCLRKHREVYHPETGELENQEIIIK</sequence>
<feature type="transmembrane region" description="Helical" evidence="3">
    <location>
        <begin position="93"/>
        <end position="111"/>
    </location>
</feature>
<comment type="subcellular location">
    <subcellularLocation>
        <location evidence="1">Membrane</location>
        <topology evidence="1">Multi-pass membrane protein</topology>
    </subcellularLocation>
</comment>
<dbReference type="Proteomes" id="UP000005408">
    <property type="component" value="Unassembled WGS sequence"/>
</dbReference>
<evidence type="ECO:0000313" key="6">
    <source>
        <dbReference type="Proteomes" id="UP000005408"/>
    </source>
</evidence>
<feature type="transmembrane region" description="Helical" evidence="3">
    <location>
        <begin position="418"/>
        <end position="438"/>
    </location>
</feature>
<reference evidence="5" key="1">
    <citation type="submission" date="2022-08" db="UniProtKB">
        <authorList>
            <consortium name="EnsemblMetazoa"/>
        </authorList>
    </citation>
    <scope>IDENTIFICATION</scope>
    <source>
        <strain evidence="5">05x7-T-G4-1.051#20</strain>
    </source>
</reference>
<name>A0A8W8IQM3_MAGGI</name>
<feature type="compositionally biased region" description="Basic and acidic residues" evidence="2">
    <location>
        <begin position="281"/>
        <end position="309"/>
    </location>
</feature>
<dbReference type="SUPFAM" id="SSF103473">
    <property type="entry name" value="MFS general substrate transporter"/>
    <property type="match status" value="1"/>
</dbReference>
<dbReference type="InterPro" id="IPR050327">
    <property type="entry name" value="Proton-linked_MCT"/>
</dbReference>
<evidence type="ECO:0000313" key="5">
    <source>
        <dbReference type="EnsemblMetazoa" id="G15240.1:cds"/>
    </source>
</evidence>
<dbReference type="EnsemblMetazoa" id="G15240.2">
    <property type="protein sequence ID" value="G15240.2:cds"/>
    <property type="gene ID" value="G15240"/>
</dbReference>
<dbReference type="InterPro" id="IPR020846">
    <property type="entry name" value="MFS_dom"/>
</dbReference>
<dbReference type="GO" id="GO:0016020">
    <property type="term" value="C:membrane"/>
    <property type="evidence" value="ECO:0007669"/>
    <property type="project" value="UniProtKB-SubCell"/>
</dbReference>
<protein>
    <recommendedName>
        <fullName evidence="4">Major facilitator superfamily (MFS) profile domain-containing protein</fullName>
    </recommendedName>
</protein>
<feature type="transmembrane region" description="Helical" evidence="3">
    <location>
        <begin position="150"/>
        <end position="171"/>
    </location>
</feature>
<dbReference type="InterPro" id="IPR011701">
    <property type="entry name" value="MFS"/>
</dbReference>
<dbReference type="Gene3D" id="1.20.1250.20">
    <property type="entry name" value="MFS general substrate transporter like domains"/>
    <property type="match status" value="2"/>
</dbReference>
<dbReference type="PANTHER" id="PTHR11360:SF284">
    <property type="entry name" value="EG:103B4.3 PROTEIN-RELATED"/>
    <property type="match status" value="1"/>
</dbReference>
<dbReference type="Pfam" id="PF07690">
    <property type="entry name" value="MFS_1"/>
    <property type="match status" value="2"/>
</dbReference>
<feature type="domain" description="Major facilitator superfamily (MFS) profile" evidence="4">
    <location>
        <begin position="381"/>
        <end position="582"/>
    </location>
</feature>
<dbReference type="PROSITE" id="PS50850">
    <property type="entry name" value="MFS"/>
    <property type="match status" value="1"/>
</dbReference>
<feature type="transmembrane region" description="Helical" evidence="3">
    <location>
        <begin position="61"/>
        <end position="81"/>
    </location>
</feature>
<feature type="transmembrane region" description="Helical" evidence="3">
    <location>
        <begin position="177"/>
        <end position="200"/>
    </location>
</feature>
<proteinExistence type="predicted"/>
<dbReference type="GO" id="GO:0022857">
    <property type="term" value="F:transmembrane transporter activity"/>
    <property type="evidence" value="ECO:0007669"/>
    <property type="project" value="InterPro"/>
</dbReference>
<feature type="transmembrane region" description="Helical" evidence="3">
    <location>
        <begin position="21"/>
        <end position="49"/>
    </location>
</feature>
<feature type="region of interest" description="Disordered" evidence="2">
    <location>
        <begin position="258"/>
        <end position="309"/>
    </location>
</feature>
<feature type="transmembrane region" description="Helical" evidence="3">
    <location>
        <begin position="507"/>
        <end position="528"/>
    </location>
</feature>
<accession>A0A8W8IQM3</accession>
<keyword evidence="3" id="KW-1133">Transmembrane helix</keyword>
<feature type="transmembrane region" description="Helical" evidence="3">
    <location>
        <begin position="117"/>
        <end position="143"/>
    </location>
</feature>
<keyword evidence="3" id="KW-0472">Membrane</keyword>
<dbReference type="PANTHER" id="PTHR11360">
    <property type="entry name" value="MONOCARBOXYLATE TRANSPORTER"/>
    <property type="match status" value="1"/>
</dbReference>